<evidence type="ECO:0000313" key="1">
    <source>
        <dbReference type="EMBL" id="MER6434388.1"/>
    </source>
</evidence>
<gene>
    <name evidence="1" type="ORF">ABT272_43160</name>
</gene>
<proteinExistence type="predicted"/>
<keyword evidence="2" id="KW-1185">Reference proteome</keyword>
<reference evidence="1 2" key="1">
    <citation type="submission" date="2024-06" db="EMBL/GenBank/DDBJ databases">
        <title>The Natural Products Discovery Center: Release of the First 8490 Sequenced Strains for Exploring Actinobacteria Biosynthetic Diversity.</title>
        <authorList>
            <person name="Kalkreuter E."/>
            <person name="Kautsar S.A."/>
            <person name="Yang D."/>
            <person name="Bader C.D."/>
            <person name="Teijaro C.N."/>
            <person name="Fluegel L."/>
            <person name="Davis C.M."/>
            <person name="Simpson J.R."/>
            <person name="Lauterbach L."/>
            <person name="Steele A.D."/>
            <person name="Gui C."/>
            <person name="Meng S."/>
            <person name="Li G."/>
            <person name="Viehrig K."/>
            <person name="Ye F."/>
            <person name="Su P."/>
            <person name="Kiefer A.F."/>
            <person name="Nichols A."/>
            <person name="Cepeda A.J."/>
            <person name="Yan W."/>
            <person name="Fan B."/>
            <person name="Jiang Y."/>
            <person name="Adhikari A."/>
            <person name="Zheng C.-J."/>
            <person name="Schuster L."/>
            <person name="Cowan T.M."/>
            <person name="Smanski M.J."/>
            <person name="Chevrette M.G."/>
            <person name="De Carvalho L.P.S."/>
            <person name="Shen B."/>
        </authorList>
    </citation>
    <scope>NUCLEOTIDE SEQUENCE [LARGE SCALE GENOMIC DNA]</scope>
    <source>
        <strain evidence="1 2">NPDC001166</strain>
    </source>
</reference>
<dbReference type="Proteomes" id="UP001470023">
    <property type="component" value="Unassembled WGS sequence"/>
</dbReference>
<protein>
    <submittedName>
        <fullName evidence="1">Uncharacterized protein</fullName>
    </submittedName>
</protein>
<dbReference type="RefSeq" id="WP_352066229.1">
    <property type="nucleotide sequence ID" value="NZ_JBEPAZ010000108.1"/>
</dbReference>
<name>A0ABV1UKY5_9ACTN</name>
<accession>A0ABV1UKY5</accession>
<sequence length="69" mass="7412">MIVPTKTLSYAAQFPQPDYLTKAAARTVTDALVEEAARHLAFSTNTSSPDAPKQAYAIAKATLALENFL</sequence>
<comment type="caution">
    <text evidence="1">The sequence shown here is derived from an EMBL/GenBank/DDBJ whole genome shotgun (WGS) entry which is preliminary data.</text>
</comment>
<organism evidence="1 2">
    <name type="scientific">Streptomyces sp. 900105245</name>
    <dbReference type="NCBI Taxonomy" id="3154379"/>
    <lineage>
        <taxon>Bacteria</taxon>
        <taxon>Bacillati</taxon>
        <taxon>Actinomycetota</taxon>
        <taxon>Actinomycetes</taxon>
        <taxon>Kitasatosporales</taxon>
        <taxon>Streptomycetaceae</taxon>
        <taxon>Streptomyces</taxon>
    </lineage>
</organism>
<evidence type="ECO:0000313" key="2">
    <source>
        <dbReference type="Proteomes" id="UP001470023"/>
    </source>
</evidence>
<dbReference type="EMBL" id="JBEPAZ010000108">
    <property type="protein sequence ID" value="MER6434388.1"/>
    <property type="molecule type" value="Genomic_DNA"/>
</dbReference>